<keyword evidence="1" id="KW-1133">Transmembrane helix</keyword>
<proteinExistence type="predicted"/>
<evidence type="ECO:0000313" key="2">
    <source>
        <dbReference type="EMBL" id="SQD01757.1"/>
    </source>
</evidence>
<keyword evidence="1" id="KW-0472">Membrane</keyword>
<sequence length="47" mass="5160">MAPRAPRWWFGSFFFEIDLHGALTVLAFAAIPLAVHKVAAIAIHLAD</sequence>
<gene>
    <name evidence="2" type="ORF">NCTC8009_02190</name>
</gene>
<keyword evidence="1" id="KW-0812">Transmembrane</keyword>
<dbReference type="Proteomes" id="UP000250991">
    <property type="component" value="Unassembled WGS sequence"/>
</dbReference>
<evidence type="ECO:0000256" key="1">
    <source>
        <dbReference type="SAM" id="Phobius"/>
    </source>
</evidence>
<protein>
    <submittedName>
        <fullName evidence="2">Uncharacterized protein</fullName>
    </submittedName>
</protein>
<dbReference type="AlphaFoldDB" id="A0A2X3JRL7"/>
<feature type="transmembrane region" description="Helical" evidence="1">
    <location>
        <begin position="20"/>
        <end position="46"/>
    </location>
</feature>
<dbReference type="EMBL" id="UARW01000010">
    <property type="protein sequence ID" value="SQD01757.1"/>
    <property type="molecule type" value="Genomic_DNA"/>
</dbReference>
<organism evidence="2 3">
    <name type="scientific">Escherichia coli</name>
    <dbReference type="NCBI Taxonomy" id="562"/>
    <lineage>
        <taxon>Bacteria</taxon>
        <taxon>Pseudomonadati</taxon>
        <taxon>Pseudomonadota</taxon>
        <taxon>Gammaproteobacteria</taxon>
        <taxon>Enterobacterales</taxon>
        <taxon>Enterobacteriaceae</taxon>
        <taxon>Escherichia</taxon>
    </lineage>
</organism>
<evidence type="ECO:0000313" key="3">
    <source>
        <dbReference type="Proteomes" id="UP000250991"/>
    </source>
</evidence>
<reference evidence="2 3" key="1">
    <citation type="submission" date="2018-06" db="EMBL/GenBank/DDBJ databases">
        <authorList>
            <consortium name="Pathogen Informatics"/>
            <person name="Doyle S."/>
        </authorList>
    </citation>
    <scope>NUCLEOTIDE SEQUENCE [LARGE SCALE GENOMIC DNA]</scope>
    <source>
        <strain evidence="2 3">NCTC8009</strain>
    </source>
</reference>
<accession>A0A2X3JRL7</accession>
<name>A0A2X3JRL7_ECOLX</name>